<dbReference type="NCBIfam" id="TIGR01730">
    <property type="entry name" value="RND_mfp"/>
    <property type="match status" value="1"/>
</dbReference>
<evidence type="ECO:0000313" key="9">
    <source>
        <dbReference type="Proteomes" id="UP000238220"/>
    </source>
</evidence>
<dbReference type="Gene3D" id="2.40.30.170">
    <property type="match status" value="1"/>
</dbReference>
<feature type="domain" description="Multidrug resistance protein MdtA-like C-terminal permuted SH3" evidence="7">
    <location>
        <begin position="299"/>
        <end position="360"/>
    </location>
</feature>
<dbReference type="InterPro" id="IPR006143">
    <property type="entry name" value="RND_pump_MFP"/>
</dbReference>
<evidence type="ECO:0000256" key="2">
    <source>
        <dbReference type="ARBA" id="ARBA00009477"/>
    </source>
</evidence>
<feature type="domain" description="Multidrug resistance protein MdtA-like alpha-helical hairpin" evidence="4">
    <location>
        <begin position="101"/>
        <end position="170"/>
    </location>
</feature>
<feature type="compositionally biased region" description="Low complexity" evidence="3">
    <location>
        <begin position="367"/>
        <end position="397"/>
    </location>
</feature>
<sequence>MSKAAMHPSLIVLALIAALSGCGKKPEEAGPKPLAVGVIQVKPQPATITSEYVAKVEASNTVEIRARVGGLLEKQSALEGQLVKRGQVLFQIDPQPFVAALAQAKAALSEAEAGLQQSERDLARVKPLAEIDAVSQQELDSVVARNSANRAAVEAARAAMKTAELNLDYTRITSPIDGIMGRVQIRVGGLVSANTSLLTTVYASDPMYVNFSISERRMIELQRRLDLHAGDPVRTDGVFKIILADGSKYPQKAKLNFIDAAVDESTGTLPIRLEVENPQRQLLAGMFARVVVLADQVPNALMVPQRAVQELQGRTSLWIVGPDNKAETRDVTMGARIGTDWIVTEGLKPGETVAVDGTQKLKPGTLLAPQPLEAPPAEAGAPAKAPAAEPAKAGAQP</sequence>
<dbReference type="Pfam" id="PF25917">
    <property type="entry name" value="BSH_RND"/>
    <property type="match status" value="1"/>
</dbReference>
<dbReference type="Proteomes" id="UP000238220">
    <property type="component" value="Unassembled WGS sequence"/>
</dbReference>
<dbReference type="SUPFAM" id="SSF111369">
    <property type="entry name" value="HlyD-like secretion proteins"/>
    <property type="match status" value="1"/>
</dbReference>
<dbReference type="Gene3D" id="2.40.420.20">
    <property type="match status" value="1"/>
</dbReference>
<dbReference type="InterPro" id="IPR058624">
    <property type="entry name" value="MdtA-like_HH"/>
</dbReference>
<dbReference type="PANTHER" id="PTHR30158">
    <property type="entry name" value="ACRA/E-RELATED COMPONENT OF DRUG EFFLUX TRANSPORTER"/>
    <property type="match status" value="1"/>
</dbReference>
<dbReference type="InterPro" id="IPR058625">
    <property type="entry name" value="MdtA-like_BSH"/>
</dbReference>
<dbReference type="FunFam" id="2.40.420.20:FF:000001">
    <property type="entry name" value="Efflux RND transporter periplasmic adaptor subunit"/>
    <property type="match status" value="1"/>
</dbReference>
<evidence type="ECO:0000256" key="1">
    <source>
        <dbReference type="ARBA" id="ARBA00004519"/>
    </source>
</evidence>
<dbReference type="Gene3D" id="1.10.287.470">
    <property type="entry name" value="Helix hairpin bin"/>
    <property type="match status" value="1"/>
</dbReference>
<dbReference type="Gene3D" id="2.40.50.100">
    <property type="match status" value="1"/>
</dbReference>
<dbReference type="OrthoDB" id="9816569at2"/>
<evidence type="ECO:0000313" key="8">
    <source>
        <dbReference type="EMBL" id="PPE73079.1"/>
    </source>
</evidence>
<feature type="region of interest" description="Disordered" evidence="3">
    <location>
        <begin position="355"/>
        <end position="397"/>
    </location>
</feature>
<keyword evidence="9" id="KW-1185">Reference proteome</keyword>
<evidence type="ECO:0000259" key="7">
    <source>
        <dbReference type="Pfam" id="PF25967"/>
    </source>
</evidence>
<feature type="domain" description="Multidrug resistance protein MdtA-like beta-barrel" evidence="6">
    <location>
        <begin position="206"/>
        <end position="295"/>
    </location>
</feature>
<reference evidence="8 9" key="1">
    <citation type="submission" date="2018-02" db="EMBL/GenBank/DDBJ databases">
        <title>Genome sequencing of Solimonas sp. HR-BB.</title>
        <authorList>
            <person name="Lee Y."/>
            <person name="Jeon C.O."/>
        </authorList>
    </citation>
    <scope>NUCLEOTIDE SEQUENCE [LARGE SCALE GENOMIC DNA]</scope>
    <source>
        <strain evidence="8 9">HR-BB</strain>
    </source>
</reference>
<evidence type="ECO:0000259" key="4">
    <source>
        <dbReference type="Pfam" id="PF25876"/>
    </source>
</evidence>
<gene>
    <name evidence="8" type="ORF">C3942_14740</name>
</gene>
<comment type="similarity">
    <text evidence="2">Belongs to the membrane fusion protein (MFP) (TC 8.A.1) family.</text>
</comment>
<dbReference type="GO" id="GO:0046677">
    <property type="term" value="P:response to antibiotic"/>
    <property type="evidence" value="ECO:0007669"/>
    <property type="project" value="TreeGrafter"/>
</dbReference>
<evidence type="ECO:0000256" key="3">
    <source>
        <dbReference type="SAM" id="MobiDB-lite"/>
    </source>
</evidence>
<dbReference type="InterPro" id="IPR058626">
    <property type="entry name" value="MdtA-like_b-barrel"/>
</dbReference>
<dbReference type="EMBL" id="PSNW01000008">
    <property type="protein sequence ID" value="PPE73079.1"/>
    <property type="molecule type" value="Genomic_DNA"/>
</dbReference>
<protein>
    <submittedName>
        <fullName evidence="8">Efflux transporter periplasmic adaptor subunit</fullName>
    </submittedName>
</protein>
<dbReference type="RefSeq" id="WP_104231118.1">
    <property type="nucleotide sequence ID" value="NZ_PSNW01000008.1"/>
</dbReference>
<dbReference type="Pfam" id="PF25876">
    <property type="entry name" value="HH_MFP_RND"/>
    <property type="match status" value="1"/>
</dbReference>
<comment type="caution">
    <text evidence="8">The sequence shown here is derived from an EMBL/GenBank/DDBJ whole genome shotgun (WGS) entry which is preliminary data.</text>
</comment>
<feature type="domain" description="Multidrug resistance protein MdtA-like barrel-sandwich hybrid" evidence="5">
    <location>
        <begin position="60"/>
        <end position="196"/>
    </location>
</feature>
<evidence type="ECO:0000259" key="5">
    <source>
        <dbReference type="Pfam" id="PF25917"/>
    </source>
</evidence>
<dbReference type="InterPro" id="IPR058627">
    <property type="entry name" value="MdtA-like_C"/>
</dbReference>
<dbReference type="Pfam" id="PF25967">
    <property type="entry name" value="RND-MFP_C"/>
    <property type="match status" value="1"/>
</dbReference>
<comment type="subcellular location">
    <subcellularLocation>
        <location evidence="1">Cell inner membrane</location>
        <topology evidence="1">Lipid-anchor</topology>
    </subcellularLocation>
</comment>
<dbReference type="GO" id="GO:0022857">
    <property type="term" value="F:transmembrane transporter activity"/>
    <property type="evidence" value="ECO:0007669"/>
    <property type="project" value="InterPro"/>
</dbReference>
<dbReference type="GO" id="GO:0005886">
    <property type="term" value="C:plasma membrane"/>
    <property type="evidence" value="ECO:0007669"/>
    <property type="project" value="UniProtKB-SubCell"/>
</dbReference>
<dbReference type="Pfam" id="PF25944">
    <property type="entry name" value="Beta-barrel_RND"/>
    <property type="match status" value="1"/>
</dbReference>
<evidence type="ECO:0000259" key="6">
    <source>
        <dbReference type="Pfam" id="PF25944"/>
    </source>
</evidence>
<proteinExistence type="inferred from homology"/>
<organism evidence="8 9">
    <name type="scientific">Solimonas fluminis</name>
    <dbReference type="NCBI Taxonomy" id="2086571"/>
    <lineage>
        <taxon>Bacteria</taxon>
        <taxon>Pseudomonadati</taxon>
        <taxon>Pseudomonadota</taxon>
        <taxon>Gammaproteobacteria</taxon>
        <taxon>Nevskiales</taxon>
        <taxon>Nevskiaceae</taxon>
        <taxon>Solimonas</taxon>
    </lineage>
</organism>
<accession>A0A2S5TDK5</accession>
<dbReference type="AlphaFoldDB" id="A0A2S5TDK5"/>
<name>A0A2S5TDK5_9GAMM</name>
<dbReference type="PROSITE" id="PS51257">
    <property type="entry name" value="PROKAR_LIPOPROTEIN"/>
    <property type="match status" value="1"/>
</dbReference>